<keyword evidence="4 6" id="KW-1133">Transmembrane helix</keyword>
<dbReference type="InterPro" id="IPR050833">
    <property type="entry name" value="Poly_Biosynth_Transport"/>
</dbReference>
<keyword evidence="3 6" id="KW-0812">Transmembrane</keyword>
<evidence type="ECO:0000313" key="7">
    <source>
        <dbReference type="EMBL" id="QKS72118.1"/>
    </source>
</evidence>
<dbReference type="GO" id="GO:0005886">
    <property type="term" value="C:plasma membrane"/>
    <property type="evidence" value="ECO:0007669"/>
    <property type="project" value="UniProtKB-SubCell"/>
</dbReference>
<feature type="transmembrane region" description="Helical" evidence="6">
    <location>
        <begin position="47"/>
        <end position="69"/>
    </location>
</feature>
<dbReference type="Proteomes" id="UP000318138">
    <property type="component" value="Chromosome"/>
</dbReference>
<feature type="transmembrane region" description="Helical" evidence="6">
    <location>
        <begin position="130"/>
        <end position="148"/>
    </location>
</feature>
<evidence type="ECO:0000256" key="3">
    <source>
        <dbReference type="ARBA" id="ARBA00022692"/>
    </source>
</evidence>
<dbReference type="AlphaFoldDB" id="A0A859FH19"/>
<dbReference type="RefSeq" id="WP_176010102.1">
    <property type="nucleotide sequence ID" value="NZ_CP041372.2"/>
</dbReference>
<evidence type="ECO:0000313" key="8">
    <source>
        <dbReference type="Proteomes" id="UP000318138"/>
    </source>
</evidence>
<feature type="transmembrane region" description="Helical" evidence="6">
    <location>
        <begin position="246"/>
        <end position="266"/>
    </location>
</feature>
<dbReference type="CDD" id="cd13124">
    <property type="entry name" value="MATE_SpoVB_like"/>
    <property type="match status" value="1"/>
</dbReference>
<accession>A0A859FH19</accession>
<dbReference type="Pfam" id="PF01943">
    <property type="entry name" value="Polysacc_synt"/>
    <property type="match status" value="1"/>
</dbReference>
<name>A0A859FH19_9BACI</name>
<dbReference type="KEGG" id="psua:FLK61_36265"/>
<feature type="transmembrane region" description="Helical" evidence="6">
    <location>
        <begin position="404"/>
        <end position="428"/>
    </location>
</feature>
<feature type="transmembrane region" description="Helical" evidence="6">
    <location>
        <begin position="467"/>
        <end position="488"/>
    </location>
</feature>
<evidence type="ECO:0000256" key="6">
    <source>
        <dbReference type="SAM" id="Phobius"/>
    </source>
</evidence>
<feature type="transmembrane region" description="Helical" evidence="6">
    <location>
        <begin position="500"/>
        <end position="529"/>
    </location>
</feature>
<dbReference type="PIRSF" id="PIRSF038958">
    <property type="entry name" value="PG_synth_SpoVB"/>
    <property type="match status" value="1"/>
</dbReference>
<feature type="transmembrane region" description="Helical" evidence="6">
    <location>
        <begin position="89"/>
        <end position="110"/>
    </location>
</feature>
<evidence type="ECO:0000256" key="5">
    <source>
        <dbReference type="ARBA" id="ARBA00023136"/>
    </source>
</evidence>
<dbReference type="InterPro" id="IPR002797">
    <property type="entry name" value="Polysacc_synth"/>
</dbReference>
<evidence type="ECO:0000256" key="1">
    <source>
        <dbReference type="ARBA" id="ARBA00004651"/>
    </source>
</evidence>
<proteinExistence type="predicted"/>
<sequence>MSEQQLIRGTMILSMGIFITKILGLIYVFPFTALVGQQGLALYTYGYTPYTVLLSVATLGVPLAVSKFVSKYNALGDYHTGQRLLKSGLIFMSISGFIAFLLLFSLAEPIANRVLDADDLSGNTISDAVFVIRMVSAALIVVPVMAIIRGYFQGHNSMGPTAVSQVIEQVIRIAFILLLTWIILYQFEGSLGTAVGFATFGAFVGAIGGLVVLLYYYKKRMPSLQEQVKESAVDHKLPLSTMYKELIRYALPLSFVGLAIPLYQMVDLFTFNHAMITRAGFEAVEAERYFGAFQQASHKLIMIPVSIATAMSLTILPTVTKAHTMNDTDRLQRTVTQTYQIIVFLTVPAAIGLMLVATPAYAALFGFDGLQIGAEVLRAYAPAAILFSVFAVTASLLQGINKQYYAILALVAGLAFKLLTNSLFIGWFGPEGAILATTIGYAVAVFVNAYAIGKFTNYNYKQIGKRFVVVAAFTLLMGAVVAFLTYGLTETLTLDTRMNAFIVLLLAVGAGGIVYMNLAIRSGLAGIVLGERFAVLKKR</sequence>
<organism evidence="7 8">
    <name type="scientific">Paenalkalicoccus suaedae</name>
    <dbReference type="NCBI Taxonomy" id="2592382"/>
    <lineage>
        <taxon>Bacteria</taxon>
        <taxon>Bacillati</taxon>
        <taxon>Bacillota</taxon>
        <taxon>Bacilli</taxon>
        <taxon>Bacillales</taxon>
        <taxon>Bacillaceae</taxon>
        <taxon>Paenalkalicoccus</taxon>
    </lineage>
</organism>
<keyword evidence="8" id="KW-1185">Reference proteome</keyword>
<keyword evidence="5 6" id="KW-0472">Membrane</keyword>
<comment type="subcellular location">
    <subcellularLocation>
        <location evidence="1">Cell membrane</location>
        <topology evidence="1">Multi-pass membrane protein</topology>
    </subcellularLocation>
</comment>
<evidence type="ECO:0000256" key="4">
    <source>
        <dbReference type="ARBA" id="ARBA00022989"/>
    </source>
</evidence>
<feature type="transmembrane region" description="Helical" evidence="6">
    <location>
        <begin position="300"/>
        <end position="320"/>
    </location>
</feature>
<feature type="transmembrane region" description="Helical" evidence="6">
    <location>
        <begin position="193"/>
        <end position="217"/>
    </location>
</feature>
<dbReference type="EMBL" id="CP041372">
    <property type="protein sequence ID" value="QKS72118.1"/>
    <property type="molecule type" value="Genomic_DNA"/>
</dbReference>
<dbReference type="PANTHER" id="PTHR30250">
    <property type="entry name" value="PST FAMILY PREDICTED COLANIC ACID TRANSPORTER"/>
    <property type="match status" value="1"/>
</dbReference>
<gene>
    <name evidence="7" type="ORF">FLK61_36265</name>
</gene>
<evidence type="ECO:0000256" key="2">
    <source>
        <dbReference type="ARBA" id="ARBA00022475"/>
    </source>
</evidence>
<feature type="transmembrane region" description="Helical" evidence="6">
    <location>
        <begin position="12"/>
        <end position="35"/>
    </location>
</feature>
<protein>
    <submittedName>
        <fullName evidence="7">Polysaccharide biosynthesis protein</fullName>
    </submittedName>
</protein>
<feature type="transmembrane region" description="Helical" evidence="6">
    <location>
        <begin position="434"/>
        <end position="455"/>
    </location>
</feature>
<dbReference type="InterPro" id="IPR024923">
    <property type="entry name" value="PG_synth_SpoVB"/>
</dbReference>
<dbReference type="PANTHER" id="PTHR30250:SF21">
    <property type="entry name" value="LIPID II FLIPPASE MURJ"/>
    <property type="match status" value="1"/>
</dbReference>
<feature type="transmembrane region" description="Helical" evidence="6">
    <location>
        <begin position="341"/>
        <end position="367"/>
    </location>
</feature>
<feature type="transmembrane region" description="Helical" evidence="6">
    <location>
        <begin position="169"/>
        <end position="187"/>
    </location>
</feature>
<reference evidence="8" key="1">
    <citation type="submission" date="2019-07" db="EMBL/GenBank/DDBJ databases">
        <title>Bacillus alkalisoli sp. nov. isolated from saline soil.</title>
        <authorList>
            <person name="Sun J.-Q."/>
            <person name="Xu L."/>
        </authorList>
    </citation>
    <scope>NUCLEOTIDE SEQUENCE [LARGE SCALE GENOMIC DNA]</scope>
    <source>
        <strain evidence="8">M4U3P1</strain>
    </source>
</reference>
<feature type="transmembrane region" description="Helical" evidence="6">
    <location>
        <begin position="379"/>
        <end position="397"/>
    </location>
</feature>
<keyword evidence="2" id="KW-1003">Cell membrane</keyword>